<dbReference type="Gene3D" id="1.10.510.10">
    <property type="entry name" value="Transferase(Phosphotransferase) domain 1"/>
    <property type="match status" value="1"/>
</dbReference>
<dbReference type="PROSITE" id="PS00107">
    <property type="entry name" value="PROTEIN_KINASE_ATP"/>
    <property type="match status" value="1"/>
</dbReference>
<evidence type="ECO:0000313" key="15">
    <source>
        <dbReference type="Proteomes" id="UP001485043"/>
    </source>
</evidence>
<evidence type="ECO:0000256" key="1">
    <source>
        <dbReference type="ARBA" id="ARBA00006485"/>
    </source>
</evidence>
<feature type="binding site" evidence="10">
    <location>
        <position position="60"/>
    </location>
    <ligand>
        <name>ATP</name>
        <dbReference type="ChEBI" id="CHEBI:30616"/>
    </ligand>
</feature>
<evidence type="ECO:0000256" key="6">
    <source>
        <dbReference type="ARBA" id="ARBA00022777"/>
    </source>
</evidence>
<evidence type="ECO:0000256" key="2">
    <source>
        <dbReference type="ARBA" id="ARBA00012425"/>
    </source>
</evidence>
<evidence type="ECO:0000256" key="4">
    <source>
        <dbReference type="ARBA" id="ARBA00022679"/>
    </source>
</evidence>
<keyword evidence="4" id="KW-0808">Transferase</keyword>
<dbReference type="Proteomes" id="UP001485043">
    <property type="component" value="Unassembled WGS sequence"/>
</dbReference>
<protein>
    <recommendedName>
        <fullName evidence="2">cyclin-dependent kinase</fullName>
        <ecNumber evidence="2">2.7.11.22</ecNumber>
    </recommendedName>
</protein>
<dbReference type="InterPro" id="IPR011009">
    <property type="entry name" value="Kinase-like_dom_sf"/>
</dbReference>
<keyword evidence="11" id="KW-0175">Coiled coil</keyword>
<organism evidence="14 15">
    <name type="scientific">Apatococcus fuscideae</name>
    <dbReference type="NCBI Taxonomy" id="2026836"/>
    <lineage>
        <taxon>Eukaryota</taxon>
        <taxon>Viridiplantae</taxon>
        <taxon>Chlorophyta</taxon>
        <taxon>core chlorophytes</taxon>
        <taxon>Trebouxiophyceae</taxon>
        <taxon>Chlorellales</taxon>
        <taxon>Chlorellaceae</taxon>
        <taxon>Apatococcus</taxon>
    </lineage>
</organism>
<evidence type="ECO:0000259" key="13">
    <source>
        <dbReference type="PROSITE" id="PS50011"/>
    </source>
</evidence>
<dbReference type="EMBL" id="JALJOV010001635">
    <property type="protein sequence ID" value="KAK9845170.1"/>
    <property type="molecule type" value="Genomic_DNA"/>
</dbReference>
<feature type="region of interest" description="Disordered" evidence="12">
    <location>
        <begin position="1"/>
        <end position="21"/>
    </location>
</feature>
<evidence type="ECO:0000256" key="5">
    <source>
        <dbReference type="ARBA" id="ARBA00022741"/>
    </source>
</evidence>
<keyword evidence="15" id="KW-1185">Reference proteome</keyword>
<dbReference type="GO" id="GO:0005634">
    <property type="term" value="C:nucleus"/>
    <property type="evidence" value="ECO:0007669"/>
    <property type="project" value="TreeGrafter"/>
</dbReference>
<dbReference type="SUPFAM" id="SSF56112">
    <property type="entry name" value="Protein kinase-like (PK-like)"/>
    <property type="match status" value="1"/>
</dbReference>
<dbReference type="PROSITE" id="PS50011">
    <property type="entry name" value="PROTEIN_KINASE_DOM"/>
    <property type="match status" value="1"/>
</dbReference>
<comment type="caution">
    <text evidence="14">The sequence shown here is derived from an EMBL/GenBank/DDBJ whole genome shotgun (WGS) entry which is preliminary data.</text>
</comment>
<sequence>MASVHTASPGSHGLPPPETDALPVLDDVQDYDKIQRIGEGTYGVVYKAKHKRTGELVALKKLRMEREKDGMPITSVRELRVLQSCRHENIVHLQRVVTGTQPESVFLVFEFCTYDIGRLLDTMTRPFSLPEVKCLFKQLLEGIAFLHSRWIVHRDLKLSNLLLTENGSLKLCDFGLARYFHAYEKALTPRVVTLWYRAPELLLGSELYTEAIDMWAAGCILAELLRMEPLFPAKTELETLQLIAKLLGSPTPRIWPDMTRIEGAAKVKWPDQPYNFMQKVFSKVPAEGVELLNCLLTYDPEKRMTARQALRHPFFTTSPLPRRPEHMPSFPSYFDIPDSRHKGAADGGPRKRTDSGRMILEWAVEPCQSRIEVGHKSRQPKCTSVAAAIIAGEACNGRLCVPVLAQPGHLLLDMTAHYLKSAIPWWNQSPVEELQATTVASKQLQGDPELLNRDQMGIKFLPPAAALTEISRTAKAEDEAQRQLKEASKTLEAAQAQVQKAKTSVVTAEGHHISIAGRLSEAETELAVSRSFSDYWLSSVGRKEGQVVANQKDLSLAEEVIKASKASVASGKTAALAALEERDDARSRWETAQKAHQKAKERHKLAINAELGRDTDGKKDRSRSSSRSSVTVASSAERKRSPSPV</sequence>
<gene>
    <name evidence="14" type="ORF">WJX84_012267</name>
</gene>
<keyword evidence="6" id="KW-0418">Kinase</keyword>
<evidence type="ECO:0000313" key="14">
    <source>
        <dbReference type="EMBL" id="KAK9845170.1"/>
    </source>
</evidence>
<dbReference type="FunFam" id="1.10.510.10:FF:000533">
    <property type="entry name" value="cyclin-dependent kinase 10"/>
    <property type="match status" value="1"/>
</dbReference>
<feature type="non-terminal residue" evidence="14">
    <location>
        <position position="645"/>
    </location>
</feature>
<feature type="domain" description="Protein kinase" evidence="13">
    <location>
        <begin position="31"/>
        <end position="315"/>
    </location>
</feature>
<dbReference type="InterPro" id="IPR050108">
    <property type="entry name" value="CDK"/>
</dbReference>
<comment type="catalytic activity">
    <reaction evidence="9">
        <text>L-seryl-[protein] + ATP = O-phospho-L-seryl-[protein] + ADP + H(+)</text>
        <dbReference type="Rhea" id="RHEA:17989"/>
        <dbReference type="Rhea" id="RHEA-COMP:9863"/>
        <dbReference type="Rhea" id="RHEA-COMP:11604"/>
        <dbReference type="ChEBI" id="CHEBI:15378"/>
        <dbReference type="ChEBI" id="CHEBI:29999"/>
        <dbReference type="ChEBI" id="CHEBI:30616"/>
        <dbReference type="ChEBI" id="CHEBI:83421"/>
        <dbReference type="ChEBI" id="CHEBI:456216"/>
        <dbReference type="EC" id="2.7.11.22"/>
    </reaction>
</comment>
<dbReference type="Gene3D" id="3.30.200.20">
    <property type="entry name" value="Phosphorylase Kinase, domain 1"/>
    <property type="match status" value="1"/>
</dbReference>
<evidence type="ECO:0000256" key="7">
    <source>
        <dbReference type="ARBA" id="ARBA00022840"/>
    </source>
</evidence>
<dbReference type="GO" id="GO:0005524">
    <property type="term" value="F:ATP binding"/>
    <property type="evidence" value="ECO:0007669"/>
    <property type="project" value="UniProtKB-UniRule"/>
</dbReference>
<comment type="similarity">
    <text evidence="1">Belongs to the protein kinase superfamily. CMGC Ser/Thr protein kinase family. CDC2/CDKX subfamily.</text>
</comment>
<dbReference type="FunFam" id="3.30.200.20:FF:000375">
    <property type="entry name" value="Cell division related protein kinase 2"/>
    <property type="match status" value="1"/>
</dbReference>
<dbReference type="PROSITE" id="PS00108">
    <property type="entry name" value="PROTEIN_KINASE_ST"/>
    <property type="match status" value="1"/>
</dbReference>
<dbReference type="SMART" id="SM00220">
    <property type="entry name" value="S_TKc"/>
    <property type="match status" value="1"/>
</dbReference>
<accession>A0AAW1SGV5</accession>
<evidence type="ECO:0000256" key="8">
    <source>
        <dbReference type="ARBA" id="ARBA00047811"/>
    </source>
</evidence>
<dbReference type="EC" id="2.7.11.22" evidence="2"/>
<name>A0AAW1SGV5_9CHLO</name>
<evidence type="ECO:0000256" key="11">
    <source>
        <dbReference type="SAM" id="Coils"/>
    </source>
</evidence>
<evidence type="ECO:0000256" key="9">
    <source>
        <dbReference type="ARBA" id="ARBA00048367"/>
    </source>
</evidence>
<comment type="catalytic activity">
    <reaction evidence="8">
        <text>L-threonyl-[protein] + ATP = O-phospho-L-threonyl-[protein] + ADP + H(+)</text>
        <dbReference type="Rhea" id="RHEA:46608"/>
        <dbReference type="Rhea" id="RHEA-COMP:11060"/>
        <dbReference type="Rhea" id="RHEA-COMP:11605"/>
        <dbReference type="ChEBI" id="CHEBI:15378"/>
        <dbReference type="ChEBI" id="CHEBI:30013"/>
        <dbReference type="ChEBI" id="CHEBI:30616"/>
        <dbReference type="ChEBI" id="CHEBI:61977"/>
        <dbReference type="ChEBI" id="CHEBI:456216"/>
        <dbReference type="EC" id="2.7.11.22"/>
    </reaction>
</comment>
<feature type="compositionally biased region" description="Low complexity" evidence="12">
    <location>
        <begin position="625"/>
        <end position="635"/>
    </location>
</feature>
<keyword evidence="5 10" id="KW-0547">Nucleotide-binding</keyword>
<dbReference type="PANTHER" id="PTHR24056:SF107">
    <property type="entry name" value="CYCLIN-DEPENDENT KINASE 11A-RELATED"/>
    <property type="match status" value="1"/>
</dbReference>
<keyword evidence="3" id="KW-0723">Serine/threonine-protein kinase</keyword>
<feature type="compositionally biased region" description="Basic residues" evidence="12">
    <location>
        <begin position="595"/>
        <end position="605"/>
    </location>
</feature>
<dbReference type="InterPro" id="IPR000719">
    <property type="entry name" value="Prot_kinase_dom"/>
</dbReference>
<evidence type="ECO:0000256" key="3">
    <source>
        <dbReference type="ARBA" id="ARBA00022527"/>
    </source>
</evidence>
<dbReference type="InterPro" id="IPR017441">
    <property type="entry name" value="Protein_kinase_ATP_BS"/>
</dbReference>
<dbReference type="GO" id="GO:0004693">
    <property type="term" value="F:cyclin-dependent protein serine/threonine kinase activity"/>
    <property type="evidence" value="ECO:0007669"/>
    <property type="project" value="UniProtKB-EC"/>
</dbReference>
<dbReference type="Pfam" id="PF00069">
    <property type="entry name" value="Pkinase"/>
    <property type="match status" value="1"/>
</dbReference>
<proteinExistence type="inferred from homology"/>
<keyword evidence="7 10" id="KW-0067">ATP-binding</keyword>
<dbReference type="InterPro" id="IPR008271">
    <property type="entry name" value="Ser/Thr_kinase_AS"/>
</dbReference>
<feature type="coiled-coil region" evidence="11">
    <location>
        <begin position="470"/>
        <end position="504"/>
    </location>
</feature>
<dbReference type="AlphaFoldDB" id="A0AAW1SGV5"/>
<feature type="compositionally biased region" description="Basic and acidic residues" evidence="12">
    <location>
        <begin position="636"/>
        <end position="645"/>
    </location>
</feature>
<dbReference type="PANTHER" id="PTHR24056">
    <property type="entry name" value="CELL DIVISION PROTEIN KINASE"/>
    <property type="match status" value="1"/>
</dbReference>
<reference evidence="14 15" key="1">
    <citation type="journal article" date="2024" name="Nat. Commun.">
        <title>Phylogenomics reveals the evolutionary origins of lichenization in chlorophyte algae.</title>
        <authorList>
            <person name="Puginier C."/>
            <person name="Libourel C."/>
            <person name="Otte J."/>
            <person name="Skaloud P."/>
            <person name="Haon M."/>
            <person name="Grisel S."/>
            <person name="Petersen M."/>
            <person name="Berrin J.G."/>
            <person name="Delaux P.M."/>
            <person name="Dal Grande F."/>
            <person name="Keller J."/>
        </authorList>
    </citation>
    <scope>NUCLEOTIDE SEQUENCE [LARGE SCALE GENOMIC DNA]</scope>
    <source>
        <strain evidence="14 15">SAG 2523</strain>
    </source>
</reference>
<feature type="compositionally biased region" description="Basic and acidic residues" evidence="12">
    <location>
        <begin position="611"/>
        <end position="623"/>
    </location>
</feature>
<feature type="region of interest" description="Disordered" evidence="12">
    <location>
        <begin position="589"/>
        <end position="645"/>
    </location>
</feature>
<dbReference type="GO" id="GO:0007346">
    <property type="term" value="P:regulation of mitotic cell cycle"/>
    <property type="evidence" value="ECO:0007669"/>
    <property type="project" value="TreeGrafter"/>
</dbReference>
<evidence type="ECO:0000256" key="12">
    <source>
        <dbReference type="SAM" id="MobiDB-lite"/>
    </source>
</evidence>
<evidence type="ECO:0000256" key="10">
    <source>
        <dbReference type="PROSITE-ProRule" id="PRU10141"/>
    </source>
</evidence>